<dbReference type="EMBL" id="JANRMS010000714">
    <property type="protein sequence ID" value="KAJ3535390.1"/>
    <property type="molecule type" value="Genomic_DNA"/>
</dbReference>
<protein>
    <submittedName>
        <fullName evidence="1">Uncharacterized protein</fullName>
    </submittedName>
</protein>
<reference evidence="1" key="1">
    <citation type="submission" date="2022-08" db="EMBL/GenBank/DDBJ databases">
        <title>Genome Sequence of Fusarium decemcellulare.</title>
        <authorList>
            <person name="Buettner E."/>
        </authorList>
    </citation>
    <scope>NUCLEOTIDE SEQUENCE</scope>
    <source>
        <strain evidence="1">Babe19</strain>
    </source>
</reference>
<name>A0ACC1SA79_9HYPO</name>
<keyword evidence="2" id="KW-1185">Reference proteome</keyword>
<gene>
    <name evidence="1" type="ORF">NM208_g7149</name>
</gene>
<accession>A0ACC1SA79</accession>
<evidence type="ECO:0000313" key="1">
    <source>
        <dbReference type="EMBL" id="KAJ3535390.1"/>
    </source>
</evidence>
<evidence type="ECO:0000313" key="2">
    <source>
        <dbReference type="Proteomes" id="UP001148629"/>
    </source>
</evidence>
<proteinExistence type="predicted"/>
<organism evidence="1 2">
    <name type="scientific">Fusarium decemcellulare</name>
    <dbReference type="NCBI Taxonomy" id="57161"/>
    <lineage>
        <taxon>Eukaryota</taxon>
        <taxon>Fungi</taxon>
        <taxon>Dikarya</taxon>
        <taxon>Ascomycota</taxon>
        <taxon>Pezizomycotina</taxon>
        <taxon>Sordariomycetes</taxon>
        <taxon>Hypocreomycetidae</taxon>
        <taxon>Hypocreales</taxon>
        <taxon>Nectriaceae</taxon>
        <taxon>Fusarium</taxon>
        <taxon>Fusarium decemcellulare species complex</taxon>
    </lineage>
</organism>
<dbReference type="Proteomes" id="UP001148629">
    <property type="component" value="Unassembled WGS sequence"/>
</dbReference>
<sequence>MNTTLSGLDTAIVVARDTPTPKFNYEFLIFVALCCILAIFFLLYFNRVFASVVSYAIRAYTWHQYRVYIDVKAIQISLLGGRVFFTGLRYHGENETFMVQHGYITWRYWLRRVRDADIVVSRRSGVPSTDATPTTDVKNAELPCRIQVDLIGLEWFVYNRSPAYDSVLAGLTQINDPEARSSGISEKDETTLRPRGTKQNGHDGGLDQQGEGGSDEKQDSDDRRGYMYRRTTTGLGSGEDDENTRSCEFELPFMIQLFPVHLRCQKAAAVMGNENTKAILVARADSLDVEVDATETTTPDPYRQTFKVQFKHPVIEMKDNEDFKEDQVTRATRDRDNTQSQEVISKRSLFRHHRRRAVNSLRNLVPYWRRSVESFSTDSRTAMNTGASQVPGVNQWQGLTRYLDDRDRDDRARWAAVEYAAVTTVLDSPEAVLTVYWDAVGKVTARNHRGNAKTFPTNINGSEPPAWGMNFSVKGGTMNYGPWADRQRADLQRFFFPSLCKDATPAKPLKPGDWRVATTFQLYVEVDDTVTLRIPIREESKNWRWRGKEPPMKHQKVPTKRKQRNRAKKNSKGDATQLRPAGWLEVKVPTNSSVKFNMDMLASSTGYTTKLNVDLPSSELWSSVNHDLLWRSGPQRISCDLSNPLSWNALRNWHFNITSSKMELFILRDHIFLLVDLVDDWTTGPPSDYLVFVPFKYHVHLSLQSLQLYLNVNEANIIDKATVVEDNTYLILSSPCLTAEACIPADSFRPNKNAIPFDVRADQLDLALQVPQWNTQAAFLSSRDLGHIEGLAVDGSYNYNATTSTANTDTLILNVRGQSPYVYLYGFLVRYIILLKDNYFGEFVHFRTLDEYQNQLQLKEKNPSAEAANQPPPKKSNDLDVILGVKVEDLRVLLPTNLYSADRYVQGELASVSADLRFTNYFMEIEIEVSPVSLSLGSTEGALDSPGMSSSNTQLFIDGLRIFGHKLFGLPPSEPAYVCNWDVDVGTISGECTSEFLVAVARGGKAVAFSFDDVENALVPYSSLVFYDITFARVAVESVQVWLHVDEAAFLLSTDAIDVNFNDWARSHYSKRADIVVPNIQVSCVNAESAARQKSRYHHPVETEAHLRTTVRLAVIGRKFNFSEERKIQQELVQREDQRTHRAEFLLLPNYLHDLIPEVVDPPAQCAPPPPHPAVSLEAEDEDVSYRTIASRRSRGLSHKSSFLSLAGSSNGSVVLAQTQHRARSRSKQGDYPDGRPPSADNRPSLRQRGSFVSHHSTVDYSAREGLAHSSVAFSSQYVSPHFPLQGLRVTTDEVPFQSIEEGEEDDMFDTTTIGLDDIDPDGLSEDHPYLSAVVEFPSGISAFVSPSSIRYTASLLDALQPNEPEDLLDSFQVDAMTKIFDLQKERGTKGEIKDLMIRMPNATFRLLNPTTEDSSGYATDEQDQYDLTISKVALVTRTTTNWDDPFKDETRHSRTSLQLRLGSAEISASERKSSFEEPQAAVMAQIDNVTVSLGSKEVRYFDVDIGSVVGSTASGKIEYLASLIHRTGTVASDLGHLLSDTIAKHQNRQKYFTYRLLEEGELTNDPSFLVRPSAVLRSADEHLRTFDSWKLAMRLRQIWATMDERPRTQLVQHCWNGATDTPADAAEYVIAAFQKWRGWDLEDVATSLILVNIFGQIGERNSTSDDQLPILGACRLAELQLVLDPGPKQNKIGFIDLAARIDQHVSESRDDQGESTKPNVPLTTLNISCAEAGINLNWELCELAEDVLQLYSKSQSQTQPTPVIPKPKRPAKPNPAAWPPVHVVVDVTRGAIEVETINLKAKTLSHGLKMSLLHQNGPEISSSMSLMLNCNAITSSLYSNSHALGMSQLKHPSIFLSHELHNTDDTSSHTIKASASSRNLIFAIKEDPIGLMEVLDRLFGDEIHQLYGLKSQLANLSKPKEPKEQKRMSDRLSSVRVNLAMFLDEYSISIPFLQSLTYKITGTVARAATAANFGKEVIFDFDVKENYHEMQINVRNEPRSISLLQIPPTNGRITSHMSQTEHQINVLSSLEVVELDASAVYSLLTALNKPQISSAIQELQEQTKIIQGHVSEIFGSDEIDVPKPVVEPAQSDHSRQVVYNVHLTLAGLHVFAKTSLKSEIEPMAQVLFSLDRAHLHASNRHEAHGPILKYPELHVNLSHIGLDILRGREGSMRSCGSLGVGVMVSASSTLSDEGKEDWSFNFSSDDFECNLAPETISTVIDVLGYMGEKIKDLDTSRELDYLRKLRQSKPKITINGDEELPDEVDIIDSVLASVQYQFELRNIRVCWIVADSSAGESSTKEDLVMSLKLFEFGTRTRRSARLSIENFQVQMVPPGQDMNARSLHSALLPVVTFNIAYMSTASSRRMAFQAVGESLDLRLTSAFIVPAAHLAESISLSMKNVAQASTQWNTAVTTEKKADEAPKTEPQRSIFGNKRLESLLIDADFAGAVVYIASKRPMDNSAKTFGRPSLAGKYGQFNTDDSGSGTVLRSPGLACKVEYRDDAHDDPSLYGEIKVDASSNILYPSVVPLVMDMLSSVKEVVKDDNEVESTKEQEPSKAKPNKSGEDDNIITADPSAVLGRLKLNLGLRICRQEFSLSCQPIARVAATTCFDNIYFTVNTVRSSEQGNFFAISGDFTKLHASIQHVYSRESTASFELDSITLSFMNSKHVSGTSGVSAIINVSPMAVSINAKQAQDFLLFREIWYPSELRSPPAAPVAKLATETSQSGHLVQRYQQVAATAAFPWTATISIAALDVTIDLGQAIGKSAFAIKKFWVSSKKTSDWEQNLCLGFDRIGVDCTGRLSGFVALQDFHLRTSIQWPKREEALNETPLIQASIGFNAFRVKAAFDYQAFLVADITSLEFLMYNVRESLEGSGDRLVAIFDGEAVQIFGTTTSAAQGIALWQAVKKLIQERRESFESSLKEIEKFMSRRSISSRNPLPSVEPTPKLKIEDTLSKSPISLDTDVVVTLKALNLGVFPSTFSDHQVFKVEALNAYARFAASMEQRRIHSILRMMLGQLRIGLAGVRNVEAPKTLSEISVEDVVQRATGSRGGTILNVPQVSAVMETWQKPRANEISYIFKSAFEGKVEVGWNFSRVSYIRGMFANHAKALEQIWGKEIDLTAVKIRGVPGAEEEQGEGEQHKITAEVNVPVSKYDYVALEPPIIETPQLRDMGEATPPLEWIGLHRDRLPNLTHQIVIVSLLELAGEVEDAYARILGAGRAPEVLQWELGRATSDGGLRSEPRQTDGRTAREDGASQVPAWAIVVQEIHGPKLDWPDLCDMLHTTPKGKGWAAEVLATANVHELTRCLHPPDSFTIDEIRTLMDKPTNVRNMSVIAHVDHGKSTLTDSLLAKAGIISTAKAGDARATDTRADEQERGITIKSTAISLFGQLGEDDDVADIVGQKTDGKDFLINLIDSPGHVDFSSEVTAALRVTDGALVVVDTVEGVCVQTETVLRQALGERIKPVIIINKVDRALLELQVSKEDLYQSFSRTIESVNVIISTYLDKSIGDIQVYPDKGTVAFGSGLHGWAFTVRQFAVRYAKKFGVDKNKMMERLWGDNYFNPKTKKWTKNGTYEGKQLERAFNQFILDPIFKIFSAVMNFHKEETATLLEKLNLKLSAEDREKEGKQLLKAVMRTFLPAADSLLEMMILHLPSPTTAQKYRAETLYEGPPDDEAAIGIRDCDPKGPLMLYVSKMVPTSDKGRFYAFGRVFSGTVRSGLKVRIQGPNYVPGKKDDLFIKAIQRTVLMMGGKVEPIDDMPAGNIVGLVGIDQFLLKSGTLTTSDTAHNLKVMKFSVSPVVQRSVQVKNAQDLPKLVEGLKRLSKSDPCVLTMTSESGEHVVAGAGELHLEICLKDLEEDHAGVPLIISDPVVQYRETVTNKSSITALSKSPNKHNRLYMVAEPIDEELSLAIEGGKVSARDDFKARARVLADDFGWDVTDARKIWTFGPDGTVGYP</sequence>
<comment type="caution">
    <text evidence="1">The sequence shown here is derived from an EMBL/GenBank/DDBJ whole genome shotgun (WGS) entry which is preliminary data.</text>
</comment>